<dbReference type="InterPro" id="IPR011009">
    <property type="entry name" value="Kinase-like_dom_sf"/>
</dbReference>
<dbReference type="AlphaFoldDB" id="A0A5E7BZC7"/>
<evidence type="ECO:0000313" key="3">
    <source>
        <dbReference type="Proteomes" id="UP000381093"/>
    </source>
</evidence>
<dbReference type="Gene3D" id="3.90.1200.10">
    <property type="match status" value="1"/>
</dbReference>
<name>A0A5E7BZC7_PSEFL</name>
<dbReference type="EMBL" id="CABVHW010000006">
    <property type="protein sequence ID" value="VVN97588.1"/>
    <property type="molecule type" value="Genomic_DNA"/>
</dbReference>
<accession>A0A5E7BZC7</accession>
<dbReference type="InterPro" id="IPR002575">
    <property type="entry name" value="Aminoglycoside_PTrfase"/>
</dbReference>
<dbReference type="SUPFAM" id="SSF56112">
    <property type="entry name" value="Protein kinase-like (PK-like)"/>
    <property type="match status" value="1"/>
</dbReference>
<dbReference type="PANTHER" id="PTHR21310">
    <property type="entry name" value="AMINOGLYCOSIDE PHOSPHOTRANSFERASE-RELATED-RELATED"/>
    <property type="match status" value="1"/>
</dbReference>
<organism evidence="2 3">
    <name type="scientific">Pseudomonas fluorescens</name>
    <dbReference type="NCBI Taxonomy" id="294"/>
    <lineage>
        <taxon>Bacteria</taxon>
        <taxon>Pseudomonadati</taxon>
        <taxon>Pseudomonadota</taxon>
        <taxon>Gammaproteobacteria</taxon>
        <taxon>Pseudomonadales</taxon>
        <taxon>Pseudomonadaceae</taxon>
        <taxon>Pseudomonas</taxon>
    </lineage>
</organism>
<dbReference type="Proteomes" id="UP000381093">
    <property type="component" value="Unassembled WGS sequence"/>
</dbReference>
<evidence type="ECO:0000259" key="1">
    <source>
        <dbReference type="Pfam" id="PF01636"/>
    </source>
</evidence>
<dbReference type="PANTHER" id="PTHR21310:SF57">
    <property type="entry name" value="BLR2944 PROTEIN"/>
    <property type="match status" value="1"/>
</dbReference>
<dbReference type="Gene3D" id="3.30.200.20">
    <property type="entry name" value="Phosphorylase Kinase, domain 1"/>
    <property type="match status" value="1"/>
</dbReference>
<dbReference type="CDD" id="cd05154">
    <property type="entry name" value="ACAD10_11_N-like"/>
    <property type="match status" value="1"/>
</dbReference>
<protein>
    <recommendedName>
        <fullName evidence="1">Aminoglycoside phosphotransferase domain-containing protein</fullName>
    </recommendedName>
</protein>
<dbReference type="InterPro" id="IPR051678">
    <property type="entry name" value="AGP_Transferase"/>
</dbReference>
<dbReference type="InterPro" id="IPR041726">
    <property type="entry name" value="ACAD10_11_N"/>
</dbReference>
<reference evidence="2 3" key="1">
    <citation type="submission" date="2019-09" db="EMBL/GenBank/DDBJ databases">
        <authorList>
            <person name="Chandra G."/>
            <person name="Truman W A."/>
        </authorList>
    </citation>
    <scope>NUCLEOTIDE SEQUENCE [LARGE SCALE GENOMIC DNA]</scope>
    <source>
        <strain evidence="2">PS710</strain>
    </source>
</reference>
<feature type="domain" description="Aminoglycoside phosphotransferase" evidence="1">
    <location>
        <begin position="169"/>
        <end position="404"/>
    </location>
</feature>
<sequence length="466" mass="51431">MYEWKNMNSNLLATKLRSVVSALRDDLKPELHSAQAKLRAELIDMLLMRLSVEIELQEANDIHERHVSELLVAATGNSQATARAFSDELLFTNLSNEFTRQRVSKVVKSLAELERQWRSRVEAKLTEATRGTVGAKTSGGELVIDPLAFADYLRKRAPENTSITSVKLTTVPGGRSKATILADIEAPSGPRSIVLRKDFGISVAGASVAYEYPIIKAVWEAGLPVPQPLWLESDPEVIGGQFIAFSRVAGKAMGTLFTSDASPAFLREFAAVLARLHAVDIDATGLADKLNLGRDRHPVKTLVMQFRERYRITVPPTPLMDAAFAWLDLQLESIGNERALVHGDAALHNTMGDGDRMTALLDWELAHAGDPAEDLAYCKYLVERLMPWDDFMAAYYAAGGKRVCEARIRFFTIWRTLYLAVLTGGTQTLFESGGDQDLRIAGIGYTTFPRQLRDLATDLASYTAGE</sequence>
<proteinExistence type="predicted"/>
<dbReference type="Pfam" id="PF01636">
    <property type="entry name" value="APH"/>
    <property type="match status" value="1"/>
</dbReference>
<gene>
    <name evidence="2" type="ORF">PS710_02393</name>
</gene>
<evidence type="ECO:0000313" key="2">
    <source>
        <dbReference type="EMBL" id="VVN97588.1"/>
    </source>
</evidence>